<dbReference type="Pfam" id="PF00008">
    <property type="entry name" value="EGF"/>
    <property type="match status" value="1"/>
</dbReference>
<dbReference type="Proteomes" id="UP000596742">
    <property type="component" value="Unassembled WGS sequence"/>
</dbReference>
<dbReference type="PANTHER" id="PTHR24033:SF151">
    <property type="entry name" value="NOTCH 2"/>
    <property type="match status" value="1"/>
</dbReference>
<feature type="disulfide bond" evidence="6">
    <location>
        <begin position="514"/>
        <end position="523"/>
    </location>
</feature>
<feature type="disulfide bond" evidence="6">
    <location>
        <begin position="1726"/>
        <end position="1735"/>
    </location>
</feature>
<feature type="region of interest" description="Disordered" evidence="7">
    <location>
        <begin position="1241"/>
        <end position="1263"/>
    </location>
</feature>
<feature type="disulfide bond" evidence="6">
    <location>
        <begin position="3393"/>
        <end position="3402"/>
    </location>
</feature>
<feature type="domain" description="EGF-like" evidence="9">
    <location>
        <begin position="2942"/>
        <end position="2979"/>
    </location>
</feature>
<dbReference type="CDD" id="cd00054">
    <property type="entry name" value="EGF_CA"/>
    <property type="match status" value="3"/>
</dbReference>
<dbReference type="PROSITE" id="PS50026">
    <property type="entry name" value="EGF_3"/>
    <property type="match status" value="12"/>
</dbReference>
<keyword evidence="5" id="KW-0325">Glycoprotein</keyword>
<dbReference type="FunFam" id="2.10.25.10:FF:000255">
    <property type="entry name" value="Sushi, nidogen and EGF-like domains 1"/>
    <property type="match status" value="1"/>
</dbReference>
<feature type="chain" id="PRO_5032679438" description="EGF-like domain-containing protein" evidence="8">
    <location>
        <begin position="28"/>
        <end position="3765"/>
    </location>
</feature>
<evidence type="ECO:0000256" key="4">
    <source>
        <dbReference type="ARBA" id="ARBA00023157"/>
    </source>
</evidence>
<dbReference type="GO" id="GO:0005509">
    <property type="term" value="F:calcium ion binding"/>
    <property type="evidence" value="ECO:0007669"/>
    <property type="project" value="InterPro"/>
</dbReference>
<protein>
    <recommendedName>
        <fullName evidence="9">EGF-like domain-containing protein</fullName>
    </recommendedName>
</protein>
<proteinExistence type="predicted"/>
<dbReference type="PANTHER" id="PTHR24033">
    <property type="entry name" value="EGF-LIKE DOMAIN-CONTAINING PROTEIN"/>
    <property type="match status" value="1"/>
</dbReference>
<organism evidence="10 11">
    <name type="scientific">Mytilus galloprovincialis</name>
    <name type="common">Mediterranean mussel</name>
    <dbReference type="NCBI Taxonomy" id="29158"/>
    <lineage>
        <taxon>Eukaryota</taxon>
        <taxon>Metazoa</taxon>
        <taxon>Spiralia</taxon>
        <taxon>Lophotrochozoa</taxon>
        <taxon>Mollusca</taxon>
        <taxon>Bivalvia</taxon>
        <taxon>Autobranchia</taxon>
        <taxon>Pteriomorphia</taxon>
        <taxon>Mytilida</taxon>
        <taxon>Mytiloidea</taxon>
        <taxon>Mytilidae</taxon>
        <taxon>Mytilinae</taxon>
        <taxon>Mytilus</taxon>
    </lineage>
</organism>
<accession>A0A8B6EPB4</accession>
<feature type="signal peptide" evidence="8">
    <location>
        <begin position="1"/>
        <end position="27"/>
    </location>
</feature>
<feature type="disulfide bond" evidence="6">
    <location>
        <begin position="492"/>
        <end position="502"/>
    </location>
</feature>
<dbReference type="SMART" id="SM00181">
    <property type="entry name" value="EGF"/>
    <property type="match status" value="12"/>
</dbReference>
<evidence type="ECO:0000256" key="6">
    <source>
        <dbReference type="PROSITE-ProRule" id="PRU00076"/>
    </source>
</evidence>
<evidence type="ECO:0000313" key="10">
    <source>
        <dbReference type="EMBL" id="VDI37035.1"/>
    </source>
</evidence>
<comment type="caution">
    <text evidence="6">Lacks conserved residue(s) required for the propagation of feature annotation.</text>
</comment>
<feature type="disulfide bond" evidence="6">
    <location>
        <begin position="550"/>
        <end position="559"/>
    </location>
</feature>
<evidence type="ECO:0000256" key="3">
    <source>
        <dbReference type="ARBA" id="ARBA00022737"/>
    </source>
</evidence>
<sequence>MEPFKSPWGITVLCFCLTIQLNNGASAQHAEMFGGSMSFEIEKSGKDFTAKIKVLTAWKIGTGPCGAECNYTDIERSTATVRRDLLNKYGPEYLGIWQGERGVYGITTSRSYVNMTPGVNSHIIEKVQLLNMGLHWEMDQADITATISQGTDYMDMKFIGKYWVTSTVSQNVVPQQEMWMQTKIRTGVRSDTQMSNRSPVLQIKPYQRFLINKTTTISVNYIDQDDDLVRCEFSSFGTSNGIKTPKGLSMNKFYFEVVDHLNEPEFIHPTPPNGQHYEIYSGAAFTVNIFATPTDNSSTTEIDQFLLTRRDGIHVDKSIVTKRSELGSRVQSITLNWTPKRNEAGKHLVCSFVIDTLGYDSPLRCFNILVKDMPLKPVISLKGKPYFLHFPENEDIVCQVDSVCKFPLYASTDNPGGIVNITIIRKELYNLKREGQIKLKSNPTNISQGAWMTEISFQDPRHGEKQFCAKAIDKFASIEQCTVINVKPRDPCLSSPCQNGECIARKDGTAQCFCKHGASGERCQNRPDPCYDKQFCKNGGQCIPGGYCVCPSGVTGMNCENGIYLVVTCRPILATLGNVKCIMAVIHAFVQKGLSEKIARQSKFVSPTLAAGSVITCDPLSGITELGATNDCQFPVHVFWNGDNQSKKPVVEGTSISKDMKIARLSEIMLKLLNTTNTAGFDKTLTAIVKLVNPDNQQFQIGMHVVCLFVKQEKVQTDYRCFRINVDLDVLKLPKRLTKNDGRLFESPTLPEGSVIVCVKDKLCHINLYTEYKSSPTCLPPVFQSDAQCTVFGPKEIEFFKSGTVCHSDIAYSTGGLAVGTKKDICFQATQDGETRCFLLHIIADSKDPCSSNPCQNDGLCVALSDGTHSCMCKLGFYGNSCEIGSCPVTTTNQQYCQNDGHCHTDSIKKTCFCRLGSIGSQCVHKTTESLTNPATSGTKFIGSSLPTTIKCHLGDPCEIPSVLTGDPNVKPSMKKGFVDSSVEVQGMHVTQDKNSSHVYHTVTSILPKKTGNHKVCVQNVNAAGQTADELCYSIEVTAELPKPVSNRKPQFISPTLPDGSGIECSVGEACHMNLWIKSQVYNPNCPLVESDMKAPDGIFVFQSDTDPSPCSTDVSIHTDIERTITVCFTLKTPRAKNGKSYGGEGEKRCYSITITNETLHARGPCSRLICMNQGFCNGKGNIGFCQCPSGYSGTTCQVAHGNSLTAPHSQPGSETGDHVLPQKVVCVLHEECSIPFTVTSSANPPSVRPGNTEAGLSSKGTTIIPDPKNTGTFLSQLNVVGNTPGVHKTCVQTGDNRETTSDEFCFEVVVKSPEKFLSFVDSYNHEVKTSQPYFVTPTIPHDSVTQCVPGKSCHVLLFMSGGVYPECPSVEQTQGPTDDLHLFTSADNSKLIGNCTADVTLTPPSGSTGKYRFCFKTFIPNIPGEIRCFYVKYMDYSAPSPSCKGTSCQDGSVCDIINRQPTCICALLQSGQHCQQAGSSGTPHTSSPPLITDLPLPKVIRCEVGTFCIIPTLVNGDINNPPKVTIPTSNPNMISAPPSIHQDSKYPKGTYKVDGSVNVTKEGIYELCMIIEHGGQTCFKIEAFKHKNSTQSASNTSYFEGASLPPDSTVVCKPTTTCHLILYQRPESGRCVPAVGETLPGGTYIVSPSSPDDSGFCETDIVYKPLAGAKSQKVCVRAKGDNNSDGELRCFKIDPSLNDTNPCHTAICHTGDCVLTVDEDVECKCRLGTTGKTCEQDTKNLISGSAVSEKPGFVDTVKPETIICYTGQSCGIPVAVNRNGGQSTKVRVTDVPPNAVTTTDLTLTPIPGTNISQSIVQIQSTNPANLTKCVAVIESGQEKDKLCYNIEFITGPAPFQNGSKFTENSLGPNSEVHCETSIVCHLIVETSQQGTQCPKIKNTNPSVKGDEISDVYVFDPKQSTVNSKIRCTTDVAIKPSVSEAGRKEVCVTIEKSSGSQSDTRCYKVIVERGDACKPVECLNGGICKSVDNNEGIAVCVCPLGYSGNICQNKKDNSVTPFTGEEIPDAVKNKGIPKFTATSLPETIHCVVGQPCHLPMRVTDPTGNTPVIGFGQVDPGIITSPVTVTPSGNKTYTTDVVVTPTNLGKRRVCVQTKNTENEKVAETTFIKEVHIFQDSSAVGQTCTVDVGFTPTHDAGGTQHMCFKPGNKGEKRCIMVKIQDTSSYSTSSVVPVTGSATQEPNFVDTVVPREVKCYNGRECLIPFAVKGNSHSVEVGDHDNGMNTTIKPSTKLTSTDSVYEHIISVTPQTSEGKKEICVKTKTGKDDQICFTVDVVDPPANQGTTPDFTGTTLGPDSTVECQTGTLCHVQIQTNQTNGKCPAILENTDKTSISDVHIFPPQTNQCTTDVVLKPRVTETGQKQLCVHFNAGTVSKQENKERCFKVTVSNTIDPCVPVYCMNHGECQINNGQGECICPSGFTGGKCENVKSEKVTAVNLGVINPAQELPHFTNTAVPKIIKCVQDMPCHIPLTVTDLSGEKPSVKYGKVDPGIDTEKPELTPINGTKDFTTDITITPQEPGTKSLCVQTATSMGMNVDEICYQIQTSAIRPSPGGHPAFTAPTVTDSSTLLCEIGEICHIPLTYEGLKGTCEEVNEMPTHTAGVHIFKPPVQPTAVDKTCTTEIAYKPSTTGPTKLCFKPGSYGEKRCINIQGEPKGQKLSTPCQSQHCKNNGECIADNQGIAKCLCTLGKSGGECNQNSSNFITDRVNSTKPAFIDTVLPQTIVCYKLEKCTVPFVVTSTAGIPTVKNGQTDPNIVATGPSTPTQIKGTDSFKTEITINSTDNGVILACVQTQDSSGKTVDEICVKVNVKDHPNTATTTLPGFTEKTFKPESVLGCKVDQDCHLSMETTKNSNGKCSTLSKDILKTTIQDVHPMETILSTVNSTCQTDVVIHPNRTEIGIHEVCIQINVSPSEEPRCYKLNVTESQITPCQAKNCLRDGFCSVTSGNQTVCTCRIGSTGPRCQTDSTSSIVPATGTTTQEPYFVDTVVPREVKCYKGKECLIPFAVKGNNQSVEVGDHDNGMNPMIKPSTKLTSTDGVYEHILSVTPQTSEGRKTMCVKKTTTGKEDQICFTVDVVDPPTIQGTTTPDFIGTTLGPDSTVECQTGTLCHVQIQTNQTNGKCPAILRNTNKTSLSDVHIFPAQTNDCTTDVVLKPRVTETGQKQLCVHFNAGPSVKFGKVDPGIDTDKPVLTPVNGTQDFTTDIKITPQKPGTKHLCVQTQTSLGMNVDEICYQIQTSATKPSFLGNPAFTAPTVTDSSTLLCEIGEICHIPLTYEGLNGTCEEINELPTHTVGVHIFKPPVQPIAVGKSCTTEIAYKPSTTGPTKLCFKPGSLGEKRCINIEGKPSGNKLSTPCQSLHCKDNGECIADNKGIVKCVCTLGKSGVDCSQGSSNFITDSVNKTKPAFTDTVLPQTIVCYKLEKCTVPFVVTSTAGNTPTVKTGHTNPGIVATRPSTPTQITGTDSYKTEITINSTDNGVKLACVQTQGPSPTLSKDTLRTTIQDVHPLETILSTVDSTCQTDVVIHPNSTEMGIHEVCIQINVSPSEEPRCYKLNVTQSLVTTTTFTSTVATTTNVETTFTTTVGSLKTTKVADTTSVETTITTTVGSLKTTQVAAKTNNTKTSKAATTNTLAASNSITTIQRIATTNNPKATGTTDNAKTTKAETTIKTIPKVTASTNTTMAGKFTGNKTKNGVATIGTNAKLNKTANAKHSINIHNLVKPDDKTTKIGLPTTNGNPIKAVITANGKVFC</sequence>
<feature type="disulfide bond" evidence="6">
    <location>
        <begin position="1998"/>
        <end position="2007"/>
    </location>
</feature>
<dbReference type="SMART" id="SM00179">
    <property type="entry name" value="EGF_CA"/>
    <property type="match status" value="5"/>
</dbReference>
<keyword evidence="2 8" id="KW-0732">Signal</keyword>
<feature type="region of interest" description="Disordered" evidence="7">
    <location>
        <begin position="2502"/>
        <end position="2522"/>
    </location>
</feature>
<feature type="domain" description="EGF-like" evidence="9">
    <location>
        <begin position="1969"/>
        <end position="2008"/>
    </location>
</feature>
<dbReference type="Gene3D" id="2.10.25.10">
    <property type="entry name" value="Laminin"/>
    <property type="match status" value="4"/>
</dbReference>
<feature type="disulfide bond" evidence="6">
    <location>
        <begin position="914"/>
        <end position="923"/>
    </location>
</feature>
<feature type="domain" description="EGF-like" evidence="9">
    <location>
        <begin position="1700"/>
        <end position="1736"/>
    </location>
</feature>
<dbReference type="EMBL" id="UYJE01005394">
    <property type="protein sequence ID" value="VDI37035.1"/>
    <property type="molecule type" value="Genomic_DNA"/>
</dbReference>
<feature type="domain" description="EGF-like" evidence="9">
    <location>
        <begin position="2675"/>
        <end position="2712"/>
    </location>
</feature>
<evidence type="ECO:0000256" key="7">
    <source>
        <dbReference type="SAM" id="MobiDB-lite"/>
    </source>
</evidence>
<evidence type="ECO:0000256" key="5">
    <source>
        <dbReference type="ARBA" id="ARBA00023180"/>
    </source>
</evidence>
<keyword evidence="3" id="KW-0677">Repeat</keyword>
<dbReference type="SUPFAM" id="SSF57196">
    <property type="entry name" value="EGF/Laminin"/>
    <property type="match status" value="5"/>
</dbReference>
<comment type="caution">
    <text evidence="10">The sequence shown here is derived from an EMBL/GenBank/DDBJ whole genome shotgun (WGS) entry which is preliminary data.</text>
</comment>
<feature type="disulfide bond" evidence="6">
    <location>
        <begin position="1466"/>
        <end position="1475"/>
    </location>
</feature>
<feature type="domain" description="EGF-like" evidence="9">
    <location>
        <begin position="2406"/>
        <end position="2442"/>
    </location>
</feature>
<dbReference type="InterPro" id="IPR051830">
    <property type="entry name" value="NOTCH_homolog"/>
</dbReference>
<dbReference type="InterPro" id="IPR001881">
    <property type="entry name" value="EGF-like_Ca-bd_dom"/>
</dbReference>
<feature type="domain" description="EGF-like" evidence="9">
    <location>
        <begin position="888"/>
        <end position="924"/>
    </location>
</feature>
<feature type="disulfide bond" evidence="6">
    <location>
        <begin position="1704"/>
        <end position="1714"/>
    </location>
</feature>
<dbReference type="OrthoDB" id="6154158at2759"/>
<feature type="domain" description="EGF-like" evidence="9">
    <location>
        <begin position="526"/>
        <end position="560"/>
    </location>
</feature>
<evidence type="ECO:0000256" key="8">
    <source>
        <dbReference type="SAM" id="SignalP"/>
    </source>
</evidence>
<evidence type="ECO:0000256" key="1">
    <source>
        <dbReference type="ARBA" id="ARBA00022536"/>
    </source>
</evidence>
<feature type="domain" description="EGF-like" evidence="9">
    <location>
        <begin position="3366"/>
        <end position="3403"/>
    </location>
</feature>
<keyword evidence="4 6" id="KW-1015">Disulfide bond</keyword>
<name>A0A8B6EPB4_MYTGA</name>
<dbReference type="PROSITE" id="PS01186">
    <property type="entry name" value="EGF_2"/>
    <property type="match status" value="4"/>
</dbReference>
<keyword evidence="11" id="KW-1185">Reference proteome</keyword>
<keyword evidence="1 6" id="KW-0245">EGF-like domain</keyword>
<dbReference type="PROSITE" id="PS00022">
    <property type="entry name" value="EGF_1"/>
    <property type="match status" value="12"/>
</dbReference>
<feature type="disulfide bond" evidence="6">
    <location>
        <begin position="873"/>
        <end position="882"/>
    </location>
</feature>
<reference evidence="10" key="1">
    <citation type="submission" date="2018-11" db="EMBL/GenBank/DDBJ databases">
        <authorList>
            <person name="Alioto T."/>
            <person name="Alioto T."/>
        </authorList>
    </citation>
    <scope>NUCLEOTIDE SEQUENCE</scope>
</reference>
<feature type="disulfide bond" evidence="6">
    <location>
        <begin position="2969"/>
        <end position="2978"/>
    </location>
</feature>
<feature type="domain" description="EGF-like" evidence="9">
    <location>
        <begin position="1162"/>
        <end position="1198"/>
    </location>
</feature>
<feature type="domain" description="EGF-like" evidence="9">
    <location>
        <begin position="488"/>
        <end position="524"/>
    </location>
</feature>
<evidence type="ECO:0000256" key="2">
    <source>
        <dbReference type="ARBA" id="ARBA00022729"/>
    </source>
</evidence>
<feature type="domain" description="EGF-like" evidence="9">
    <location>
        <begin position="1440"/>
        <end position="1476"/>
    </location>
</feature>
<gene>
    <name evidence="10" type="ORF">MGAL_10B033057</name>
</gene>
<feature type="disulfide bond" evidence="6">
    <location>
        <begin position="1188"/>
        <end position="1197"/>
    </location>
</feature>
<dbReference type="InterPro" id="IPR000742">
    <property type="entry name" value="EGF"/>
</dbReference>
<feature type="domain" description="EGF-like" evidence="9">
    <location>
        <begin position="846"/>
        <end position="883"/>
    </location>
</feature>
<feature type="disulfide bond" evidence="6">
    <location>
        <begin position="2702"/>
        <end position="2711"/>
    </location>
</feature>
<evidence type="ECO:0000313" key="11">
    <source>
        <dbReference type="Proteomes" id="UP000596742"/>
    </source>
</evidence>
<evidence type="ECO:0000259" key="9">
    <source>
        <dbReference type="PROSITE" id="PS50026"/>
    </source>
</evidence>
<feature type="disulfide bond" evidence="6">
    <location>
        <begin position="2432"/>
        <end position="2441"/>
    </location>
</feature>